<sequence>DSFQCVFILFQLGMRQQYALGKVLRKRYMTGTNPFLDKRYHSKQVYIRSTDVNRTLISAYSNIAGMFASGVAGKDYPNETNWPTGWTPIPVHTLPEDEDHAGNVFAPCPRAVQLDEELQRSKEFKQIAQDNKDFLDYLSKNTGMTVDLRNLYQINDVHHIETLYNMSQPAWMTDEVSKRLRNLTSLVNEYTYGIGEPYVPELIRLRGGPLLRDIVDRMNHK</sequence>
<dbReference type="Pfam" id="PF00328">
    <property type="entry name" value="His_Phos_2"/>
    <property type="match status" value="1"/>
</dbReference>
<comment type="similarity">
    <text evidence="1">Belongs to the histidine acid phosphatase family.</text>
</comment>
<keyword evidence="3" id="KW-1185">Reference proteome</keyword>
<dbReference type="InterPro" id="IPR000560">
    <property type="entry name" value="His_Pase_clade-2"/>
</dbReference>
<organism evidence="2 3">
    <name type="scientific">Trichostrongylus colubriformis</name>
    <name type="common">Black scour worm</name>
    <dbReference type="NCBI Taxonomy" id="6319"/>
    <lineage>
        <taxon>Eukaryota</taxon>
        <taxon>Metazoa</taxon>
        <taxon>Ecdysozoa</taxon>
        <taxon>Nematoda</taxon>
        <taxon>Chromadorea</taxon>
        <taxon>Rhabditida</taxon>
        <taxon>Rhabditina</taxon>
        <taxon>Rhabditomorpha</taxon>
        <taxon>Strongyloidea</taxon>
        <taxon>Trichostrongylidae</taxon>
        <taxon>Trichostrongylus</taxon>
    </lineage>
</organism>
<dbReference type="Gene3D" id="3.40.50.1240">
    <property type="entry name" value="Phosphoglycerate mutase-like"/>
    <property type="match status" value="1"/>
</dbReference>
<dbReference type="AlphaFoldDB" id="A0AAN8FRE3"/>
<proteinExistence type="inferred from homology"/>
<dbReference type="SUPFAM" id="SSF53254">
    <property type="entry name" value="Phosphoglycerate mutase-like"/>
    <property type="match status" value="1"/>
</dbReference>
<dbReference type="PANTHER" id="PTHR11567:SF198">
    <property type="entry name" value="HISTIDINE ACID PHOSPHATASE"/>
    <property type="match status" value="1"/>
</dbReference>
<gene>
    <name evidence="2" type="ORF">GCK32_015323</name>
</gene>
<dbReference type="InterPro" id="IPR050645">
    <property type="entry name" value="Histidine_acid_phosphatase"/>
</dbReference>
<dbReference type="PANTHER" id="PTHR11567">
    <property type="entry name" value="ACID PHOSPHATASE-RELATED"/>
    <property type="match status" value="1"/>
</dbReference>
<reference evidence="2 3" key="1">
    <citation type="submission" date="2019-10" db="EMBL/GenBank/DDBJ databases">
        <title>Assembly and Annotation for the nematode Trichostrongylus colubriformis.</title>
        <authorList>
            <person name="Martin J."/>
        </authorList>
    </citation>
    <scope>NUCLEOTIDE SEQUENCE [LARGE SCALE GENOMIC DNA]</scope>
    <source>
        <strain evidence="2">G859</strain>
        <tissue evidence="2">Whole worm</tissue>
    </source>
</reference>
<dbReference type="InterPro" id="IPR029033">
    <property type="entry name" value="His_PPase_superfam"/>
</dbReference>
<evidence type="ECO:0000313" key="2">
    <source>
        <dbReference type="EMBL" id="KAK5983557.1"/>
    </source>
</evidence>
<dbReference type="GO" id="GO:0016791">
    <property type="term" value="F:phosphatase activity"/>
    <property type="evidence" value="ECO:0007669"/>
    <property type="project" value="TreeGrafter"/>
</dbReference>
<dbReference type="CDD" id="cd07061">
    <property type="entry name" value="HP_HAP_like"/>
    <property type="match status" value="1"/>
</dbReference>
<feature type="non-terminal residue" evidence="2">
    <location>
        <position position="221"/>
    </location>
</feature>
<evidence type="ECO:0000313" key="3">
    <source>
        <dbReference type="Proteomes" id="UP001331761"/>
    </source>
</evidence>
<feature type="non-terminal residue" evidence="2">
    <location>
        <position position="1"/>
    </location>
</feature>
<accession>A0AAN8FRE3</accession>
<protein>
    <submittedName>
        <fullName evidence="2">Histidine acid phosphatase</fullName>
    </submittedName>
</protein>
<dbReference type="Proteomes" id="UP001331761">
    <property type="component" value="Unassembled WGS sequence"/>
</dbReference>
<name>A0AAN8FRE3_TRICO</name>
<evidence type="ECO:0000256" key="1">
    <source>
        <dbReference type="ARBA" id="ARBA00005375"/>
    </source>
</evidence>
<dbReference type="EMBL" id="WIXE01003871">
    <property type="protein sequence ID" value="KAK5983557.1"/>
    <property type="molecule type" value="Genomic_DNA"/>
</dbReference>
<comment type="caution">
    <text evidence="2">The sequence shown here is derived from an EMBL/GenBank/DDBJ whole genome shotgun (WGS) entry which is preliminary data.</text>
</comment>